<sequence>MTSSSPPTSSDPTVIEVLIARHDDVLTAIESYNRGNKQTVLRVTPPFAVRMRARIHRILPNNDPEISLDSGEATPEPTSPINISPVAFVDSTRPIPTVDDIEDQLRHTAADHSINQHHETYQAAIESWREDVAKNLCESITFDTATQQIAANVSYLGGVQK</sequence>
<evidence type="ECO:0000256" key="1">
    <source>
        <dbReference type="SAM" id="MobiDB-lite"/>
    </source>
</evidence>
<proteinExistence type="predicted"/>
<dbReference type="AlphaFoldDB" id="A5YS77"/>
<accession>A5YS77</accession>
<feature type="region of interest" description="Disordered" evidence="1">
    <location>
        <begin position="63"/>
        <end position="82"/>
    </location>
</feature>
<feature type="domain" description="DUF8009" evidence="2">
    <location>
        <begin position="9"/>
        <end position="157"/>
    </location>
</feature>
<evidence type="ECO:0000259" key="2">
    <source>
        <dbReference type="Pfam" id="PF26033"/>
    </source>
</evidence>
<name>A5YS77_9EURY</name>
<dbReference type="InterPro" id="IPR058322">
    <property type="entry name" value="DUF8009"/>
</dbReference>
<dbReference type="Pfam" id="PF26033">
    <property type="entry name" value="DUF8009"/>
    <property type="match status" value="1"/>
</dbReference>
<dbReference type="EMBL" id="EF583985">
    <property type="protein sequence ID" value="ABQ75834.1"/>
    <property type="molecule type" value="Genomic_DNA"/>
</dbReference>
<evidence type="ECO:0000313" key="3">
    <source>
        <dbReference type="EMBL" id="ABQ75834.1"/>
    </source>
</evidence>
<organism evidence="3">
    <name type="scientific">uncultured haloarchaeon</name>
    <dbReference type="NCBI Taxonomy" id="160804"/>
    <lineage>
        <taxon>Archaea</taxon>
        <taxon>Methanobacteriati</taxon>
        <taxon>Methanobacteriota</taxon>
        <taxon>Stenosarchaea group</taxon>
        <taxon>Halobacteria</taxon>
        <taxon>Halobacteriales</taxon>
        <taxon>Halobacteriaceae</taxon>
        <taxon>environmental samples</taxon>
    </lineage>
</organism>
<reference evidence="3" key="1">
    <citation type="journal article" date="2007" name="ISME J.">
        <title>Genomic plasticity in prokaryotes: the case of the square haloarchaeon.</title>
        <authorList>
            <person name="Cuadros-Orellana S."/>
            <person name="Martin-Cuadrado A.B."/>
            <person name="Legault B."/>
            <person name="D'Auria G."/>
            <person name="Zhaxybayeva O."/>
            <person name="Papke R.T."/>
            <person name="Rodriguez-Valera F."/>
        </authorList>
    </citation>
    <scope>NUCLEOTIDE SEQUENCE</scope>
</reference>
<protein>
    <recommendedName>
        <fullName evidence="2">DUF8009 domain-containing protein</fullName>
    </recommendedName>
</protein>